<name>A0A146KTF6_LYGHE</name>
<reference evidence="2" key="1">
    <citation type="journal article" date="2016" name="Gigascience">
        <title>De novo construction of an expanded transcriptome assembly for the western tarnished plant bug, Lygus hesperus.</title>
        <authorList>
            <person name="Tassone E.E."/>
            <person name="Geib S.M."/>
            <person name="Hall B."/>
            <person name="Fabrick J.A."/>
            <person name="Brent C.S."/>
            <person name="Hull J.J."/>
        </authorList>
    </citation>
    <scope>NUCLEOTIDE SEQUENCE</scope>
</reference>
<evidence type="ECO:0000313" key="2">
    <source>
        <dbReference type="EMBL" id="JAP98451.1"/>
    </source>
</evidence>
<accession>A0A146KTF6</accession>
<feature type="compositionally biased region" description="Basic and acidic residues" evidence="1">
    <location>
        <begin position="35"/>
        <end position="44"/>
    </location>
</feature>
<sequence>MTMDYQKLECDDPPPSLSRKSSFRASLRRMGSRLGGRESADRKQVNVTREALELRAAPAKLPVVSFYSAREEPEMRLRRKSSVRAEGQPPLKKVKEDLASLSPSSRLRVGRLVKTLGPEAYEAVKREVQSRTAQKEAELYAKCESSVKLTPSCTKCDSSGATNPVKCTKCDSKPVQCTNFGANPIRCTKCGSNLHSNPVLCAKGGSNSTAQCTKCDYPVRCSKCASNLNSKPVHNTKCDSNSVRCTKC</sequence>
<organism evidence="2">
    <name type="scientific">Lygus hesperus</name>
    <name type="common">Western plant bug</name>
    <dbReference type="NCBI Taxonomy" id="30085"/>
    <lineage>
        <taxon>Eukaryota</taxon>
        <taxon>Metazoa</taxon>
        <taxon>Ecdysozoa</taxon>
        <taxon>Arthropoda</taxon>
        <taxon>Hexapoda</taxon>
        <taxon>Insecta</taxon>
        <taxon>Pterygota</taxon>
        <taxon>Neoptera</taxon>
        <taxon>Paraneoptera</taxon>
        <taxon>Hemiptera</taxon>
        <taxon>Heteroptera</taxon>
        <taxon>Panheteroptera</taxon>
        <taxon>Cimicomorpha</taxon>
        <taxon>Miridae</taxon>
        <taxon>Mirini</taxon>
        <taxon>Lygus</taxon>
    </lineage>
</organism>
<evidence type="ECO:0000256" key="1">
    <source>
        <dbReference type="SAM" id="MobiDB-lite"/>
    </source>
</evidence>
<dbReference type="EMBL" id="GDHC01020177">
    <property type="protein sequence ID" value="JAP98451.1"/>
    <property type="molecule type" value="Transcribed_RNA"/>
</dbReference>
<protein>
    <submittedName>
        <fullName evidence="2">Uncharacterized protein</fullName>
    </submittedName>
</protein>
<feature type="non-terminal residue" evidence="2">
    <location>
        <position position="248"/>
    </location>
</feature>
<feature type="compositionally biased region" description="Basic and acidic residues" evidence="1">
    <location>
        <begin position="1"/>
        <end position="10"/>
    </location>
</feature>
<feature type="region of interest" description="Disordered" evidence="1">
    <location>
        <begin position="1"/>
        <end position="45"/>
    </location>
</feature>
<gene>
    <name evidence="2" type="ORF">g.37554</name>
</gene>
<proteinExistence type="predicted"/>
<dbReference type="AlphaFoldDB" id="A0A146KTF6"/>